<feature type="compositionally biased region" description="Low complexity" evidence="1">
    <location>
        <begin position="411"/>
        <end position="435"/>
    </location>
</feature>
<evidence type="ECO:0000256" key="1">
    <source>
        <dbReference type="SAM" id="MobiDB-lite"/>
    </source>
</evidence>
<keyword evidence="3" id="KW-1185">Reference proteome</keyword>
<accession>A0A812XDM4</accession>
<gene>
    <name evidence="2" type="primary">rbcG</name>
    <name evidence="2" type="ORF">SPIL2461_LOCUS20596</name>
</gene>
<feature type="compositionally biased region" description="Basic and acidic residues" evidence="1">
    <location>
        <begin position="357"/>
        <end position="377"/>
    </location>
</feature>
<organism evidence="2 3">
    <name type="scientific">Symbiodinium pilosum</name>
    <name type="common">Dinoflagellate</name>
    <dbReference type="NCBI Taxonomy" id="2952"/>
    <lineage>
        <taxon>Eukaryota</taxon>
        <taxon>Sar</taxon>
        <taxon>Alveolata</taxon>
        <taxon>Dinophyceae</taxon>
        <taxon>Suessiales</taxon>
        <taxon>Symbiodiniaceae</taxon>
        <taxon>Symbiodinium</taxon>
    </lineage>
</organism>
<feature type="region of interest" description="Disordered" evidence="1">
    <location>
        <begin position="334"/>
        <end position="611"/>
    </location>
</feature>
<feature type="compositionally biased region" description="Low complexity" evidence="1">
    <location>
        <begin position="566"/>
        <end position="588"/>
    </location>
</feature>
<sequence length="663" mass="70249">MAAEECSLLFPVQPNTQAASKSLRTRPASTGDLPDGTSKAAMAKRRGSISDLGTVEDPEDRPMTQLAPAGKDAATDNLAVSPSQEEGPTMRHQATWSRTPLESQPAPTHFQADVNTEKTADGRPNLQPTPVGKALATENLSVGPRQQQGPTTKHPAPSTQTSIESSRPVSQADLSSRPVSQTDLSSRPVAKANLSTQKTADGYPNLQSTPAGTTSATENLKVSPRQQQGPTAKHPAPSTRTSIESSRPVSQADLSSRPVSQTDLSKADECPKMQRERPGMENLAASPSQEDGPAMKYQVSWSRTSLESSQAGTSQFQPVAEVTLKTTSGSAAASYNSMGQATGSTQPLMPPAILLKDGNKPREQKTVRFSDAVEQRDISPNPSRLSSDDDSAVHAESSKSAGAAKHPSKLTASPPTTRTTSMSAASSNASSAMPTVSGSKPAPVQSSTFSDFLVFLNEGEQPRDSPKPPSTNMTSQAAAIPVQSENGQHKQSLSNFLFMADNSAPVTGTSPDTQSNLHSPDAHHHQDVQQGHSSVAESHQHSTGHDGRPAKKHGKHDKQGKKSRKGSSSTRTSTSSGGGDSSSTASGDIGKAYGEPDHVSSSSPANREPVEVTEEFARKMHERGLAPSLQERVLKRAYFLFENGESDDSERNYFKALRIELSK</sequence>
<feature type="region of interest" description="Disordered" evidence="1">
    <location>
        <begin position="1"/>
        <end position="316"/>
    </location>
</feature>
<dbReference type="Proteomes" id="UP000649617">
    <property type="component" value="Unassembled WGS sequence"/>
</dbReference>
<feature type="compositionally biased region" description="Polar residues" evidence="1">
    <location>
        <begin position="299"/>
        <end position="316"/>
    </location>
</feature>
<feature type="compositionally biased region" description="Polar residues" evidence="1">
    <location>
        <begin position="504"/>
        <end position="518"/>
    </location>
</feature>
<feature type="compositionally biased region" description="Polar residues" evidence="1">
    <location>
        <begin position="334"/>
        <end position="347"/>
    </location>
</feature>
<feature type="compositionally biased region" description="Polar residues" evidence="1">
    <location>
        <begin position="13"/>
        <end position="22"/>
    </location>
</feature>
<feature type="compositionally biased region" description="Basic residues" evidence="1">
    <location>
        <begin position="550"/>
        <end position="565"/>
    </location>
</feature>
<feature type="compositionally biased region" description="Polar residues" evidence="1">
    <location>
        <begin position="470"/>
        <end position="495"/>
    </location>
</feature>
<evidence type="ECO:0000313" key="2">
    <source>
        <dbReference type="EMBL" id="CAE7722125.1"/>
    </source>
</evidence>
<proteinExistence type="predicted"/>
<dbReference type="OrthoDB" id="449533at2759"/>
<protein>
    <submittedName>
        <fullName evidence="2">RbcG protein</fullName>
    </submittedName>
</protein>
<comment type="caution">
    <text evidence="2">The sequence shown here is derived from an EMBL/GenBank/DDBJ whole genome shotgun (WGS) entry which is preliminary data.</text>
</comment>
<feature type="compositionally biased region" description="Polar residues" evidence="1">
    <location>
        <begin position="528"/>
        <end position="537"/>
    </location>
</feature>
<feature type="compositionally biased region" description="Basic and acidic residues" evidence="1">
    <location>
        <begin position="265"/>
        <end position="279"/>
    </location>
</feature>
<feature type="compositionally biased region" description="Polar residues" evidence="1">
    <location>
        <begin position="138"/>
        <end position="185"/>
    </location>
</feature>
<evidence type="ECO:0000313" key="3">
    <source>
        <dbReference type="Proteomes" id="UP000649617"/>
    </source>
</evidence>
<dbReference type="AlphaFoldDB" id="A0A812XDM4"/>
<feature type="compositionally biased region" description="Basic and acidic residues" evidence="1">
    <location>
        <begin position="538"/>
        <end position="549"/>
    </location>
</feature>
<feature type="compositionally biased region" description="Polar residues" evidence="1">
    <location>
        <begin position="193"/>
        <end position="230"/>
    </location>
</feature>
<name>A0A812XDM4_SYMPI</name>
<feature type="compositionally biased region" description="Polar residues" evidence="1">
    <location>
        <begin position="238"/>
        <end position="264"/>
    </location>
</feature>
<dbReference type="EMBL" id="CAJNIZ010045506">
    <property type="protein sequence ID" value="CAE7722125.1"/>
    <property type="molecule type" value="Genomic_DNA"/>
</dbReference>
<reference evidence="2" key="1">
    <citation type="submission" date="2021-02" db="EMBL/GenBank/DDBJ databases">
        <authorList>
            <person name="Dougan E. K."/>
            <person name="Rhodes N."/>
            <person name="Thang M."/>
            <person name="Chan C."/>
        </authorList>
    </citation>
    <scope>NUCLEOTIDE SEQUENCE</scope>
</reference>
<feature type="compositionally biased region" description="Polar residues" evidence="1">
    <location>
        <begin position="78"/>
        <end position="106"/>
    </location>
</feature>